<evidence type="ECO:0000313" key="1">
    <source>
        <dbReference type="EMBL" id="MCF0039947.1"/>
    </source>
</evidence>
<dbReference type="AlphaFoldDB" id="A0A9X1P8G7"/>
<protein>
    <submittedName>
        <fullName evidence="1">Uncharacterized protein</fullName>
    </submittedName>
</protein>
<reference evidence="1" key="1">
    <citation type="submission" date="2021-12" db="EMBL/GenBank/DDBJ databases">
        <title>Novel species in genus Dyadobacter.</title>
        <authorList>
            <person name="Ma C."/>
        </authorList>
    </citation>
    <scope>NUCLEOTIDE SEQUENCE</scope>
    <source>
        <strain evidence="1">CY399</strain>
    </source>
</reference>
<dbReference type="Proteomes" id="UP001139700">
    <property type="component" value="Unassembled WGS sequence"/>
</dbReference>
<gene>
    <name evidence="1" type="ORF">LXM24_07610</name>
</gene>
<comment type="caution">
    <text evidence="1">The sequence shown here is derived from an EMBL/GenBank/DDBJ whole genome shotgun (WGS) entry which is preliminary data.</text>
</comment>
<evidence type="ECO:0000313" key="2">
    <source>
        <dbReference type="Proteomes" id="UP001139700"/>
    </source>
</evidence>
<keyword evidence="2" id="KW-1185">Reference proteome</keyword>
<sequence length="96" mass="11230">MLGIIEDYKDLRSHLGILIDRSGYKNAYIAEKTGIPAPNFSQKKKRGNWSVEEIEKVLKVIENQELEDIFLLEILKNRDKGDTLTFEQFQKEMGWN</sequence>
<name>A0A9X1P8G7_9BACT</name>
<accession>A0A9X1P8G7</accession>
<dbReference type="RefSeq" id="WP_234612379.1">
    <property type="nucleotide sequence ID" value="NZ_CP098806.1"/>
</dbReference>
<organism evidence="1 2">
    <name type="scientific">Dyadobacter fanqingshengii</name>
    <dbReference type="NCBI Taxonomy" id="2906443"/>
    <lineage>
        <taxon>Bacteria</taxon>
        <taxon>Pseudomonadati</taxon>
        <taxon>Bacteroidota</taxon>
        <taxon>Cytophagia</taxon>
        <taxon>Cytophagales</taxon>
        <taxon>Spirosomataceae</taxon>
        <taxon>Dyadobacter</taxon>
    </lineage>
</organism>
<proteinExistence type="predicted"/>
<dbReference type="EMBL" id="JAJTTA010000002">
    <property type="protein sequence ID" value="MCF0039947.1"/>
    <property type="molecule type" value="Genomic_DNA"/>
</dbReference>